<dbReference type="GO" id="GO:0016887">
    <property type="term" value="F:ATP hydrolysis activity"/>
    <property type="evidence" value="ECO:0007669"/>
    <property type="project" value="InterPro"/>
</dbReference>
<dbReference type="SMART" id="SM00382">
    <property type="entry name" value="AAA"/>
    <property type="match status" value="1"/>
</dbReference>
<evidence type="ECO:0000256" key="4">
    <source>
        <dbReference type="ARBA" id="ARBA00022840"/>
    </source>
</evidence>
<dbReference type="Gene3D" id="3.40.50.300">
    <property type="entry name" value="P-loop containing nucleotide triphosphate hydrolases"/>
    <property type="match status" value="1"/>
</dbReference>
<dbReference type="InterPro" id="IPR017871">
    <property type="entry name" value="ABC_transporter-like_CS"/>
</dbReference>
<dbReference type="PROSITE" id="PS50893">
    <property type="entry name" value="ABC_TRANSPORTER_2"/>
    <property type="match status" value="1"/>
</dbReference>
<keyword evidence="7" id="KW-1185">Reference proteome</keyword>
<name>A0A8J8ML77_9FIRM</name>
<evidence type="ECO:0000313" key="7">
    <source>
        <dbReference type="Proteomes" id="UP000683246"/>
    </source>
</evidence>
<dbReference type="PANTHER" id="PTHR42798">
    <property type="entry name" value="LIPOPROTEIN-RELEASING SYSTEM ATP-BINDING PROTEIN LOLD"/>
    <property type="match status" value="1"/>
</dbReference>
<evidence type="ECO:0000259" key="5">
    <source>
        <dbReference type="PROSITE" id="PS50893"/>
    </source>
</evidence>
<proteinExistence type="inferred from homology"/>
<dbReference type="InterPro" id="IPR003439">
    <property type="entry name" value="ABC_transporter-like_ATP-bd"/>
</dbReference>
<keyword evidence="3" id="KW-0547">Nucleotide-binding</keyword>
<dbReference type="AlphaFoldDB" id="A0A8J8ML77"/>
<organism evidence="6 7">
    <name type="scientific">Vallitalea pronyensis</name>
    <dbReference type="NCBI Taxonomy" id="1348613"/>
    <lineage>
        <taxon>Bacteria</taxon>
        <taxon>Bacillati</taxon>
        <taxon>Bacillota</taxon>
        <taxon>Clostridia</taxon>
        <taxon>Lachnospirales</taxon>
        <taxon>Vallitaleaceae</taxon>
        <taxon>Vallitalea</taxon>
    </lineage>
</organism>
<dbReference type="InterPro" id="IPR003593">
    <property type="entry name" value="AAA+_ATPase"/>
</dbReference>
<dbReference type="KEGG" id="vpy:HZI73_15290"/>
<evidence type="ECO:0000256" key="1">
    <source>
        <dbReference type="ARBA" id="ARBA00005417"/>
    </source>
</evidence>
<sequence length="224" mass="24952">MSILSLENITYGYIDGNSKRTILNELSYTFEKGKFYTILGPSGSGKTTLLAIAGGLEKTQQGKVCYENKDINEIGLGKYRRNYLSFVFQQFNLIPYLTAVENVVNVMEITDNDVPKPYYKTALNLLHQFGIVQTKAERSIFKLSGGEQQRVAIARGLATNVAVILADEPTGNLDTGTEREIIKIFRLLATQYNKCVIVVTHSDDIASLSDVQLKLEGGRLVERM</sequence>
<dbReference type="Proteomes" id="UP000683246">
    <property type="component" value="Chromosome"/>
</dbReference>
<dbReference type="Pfam" id="PF00005">
    <property type="entry name" value="ABC_tran"/>
    <property type="match status" value="1"/>
</dbReference>
<dbReference type="RefSeq" id="WP_212694251.1">
    <property type="nucleotide sequence ID" value="NZ_CP058649.1"/>
</dbReference>
<evidence type="ECO:0000313" key="6">
    <source>
        <dbReference type="EMBL" id="QUI23566.1"/>
    </source>
</evidence>
<keyword evidence="2" id="KW-0813">Transport</keyword>
<dbReference type="PROSITE" id="PS00211">
    <property type="entry name" value="ABC_TRANSPORTER_1"/>
    <property type="match status" value="1"/>
</dbReference>
<dbReference type="GO" id="GO:0005524">
    <property type="term" value="F:ATP binding"/>
    <property type="evidence" value="ECO:0007669"/>
    <property type="project" value="UniProtKB-KW"/>
</dbReference>
<accession>A0A8J8ML77</accession>
<dbReference type="InterPro" id="IPR027417">
    <property type="entry name" value="P-loop_NTPase"/>
</dbReference>
<gene>
    <name evidence="6" type="ORF">HZI73_15290</name>
</gene>
<dbReference type="InterPro" id="IPR017911">
    <property type="entry name" value="MacB-like_ATP-bd"/>
</dbReference>
<comment type="similarity">
    <text evidence="1">Belongs to the ABC transporter superfamily.</text>
</comment>
<evidence type="ECO:0000256" key="2">
    <source>
        <dbReference type="ARBA" id="ARBA00022448"/>
    </source>
</evidence>
<evidence type="ECO:0000256" key="3">
    <source>
        <dbReference type="ARBA" id="ARBA00022741"/>
    </source>
</evidence>
<dbReference type="SUPFAM" id="SSF52540">
    <property type="entry name" value="P-loop containing nucleoside triphosphate hydrolases"/>
    <property type="match status" value="1"/>
</dbReference>
<protein>
    <submittedName>
        <fullName evidence="6">ABC transporter ATP-binding protein</fullName>
    </submittedName>
</protein>
<dbReference type="CDD" id="cd03255">
    <property type="entry name" value="ABC_MJ0796_LolCDE_FtsE"/>
    <property type="match status" value="1"/>
</dbReference>
<feature type="domain" description="ABC transporter" evidence="5">
    <location>
        <begin position="4"/>
        <end position="224"/>
    </location>
</feature>
<dbReference type="PANTHER" id="PTHR42798:SF6">
    <property type="entry name" value="CELL DIVISION ATP-BINDING PROTEIN FTSE"/>
    <property type="match status" value="1"/>
</dbReference>
<reference evidence="6" key="1">
    <citation type="submission" date="2020-07" db="EMBL/GenBank/DDBJ databases">
        <title>Vallitalea pronyensis genome.</title>
        <authorList>
            <person name="Postec A."/>
        </authorList>
    </citation>
    <scope>NUCLEOTIDE SEQUENCE</scope>
    <source>
        <strain evidence="6">FatNI3</strain>
    </source>
</reference>
<dbReference type="EMBL" id="CP058649">
    <property type="protein sequence ID" value="QUI23566.1"/>
    <property type="molecule type" value="Genomic_DNA"/>
</dbReference>
<keyword evidence="4 6" id="KW-0067">ATP-binding</keyword>